<dbReference type="PANTHER" id="PTHR43638:SF3">
    <property type="entry name" value="ALDEHYDE REDUCTASE"/>
    <property type="match status" value="1"/>
</dbReference>
<gene>
    <name evidence="2" type="ORF">Pyrde_1313</name>
</gene>
<dbReference type="EMBL" id="CP013011">
    <property type="protein sequence ID" value="ALL01359.1"/>
    <property type="molecule type" value="Genomic_DNA"/>
</dbReference>
<evidence type="ECO:0000259" key="1">
    <source>
        <dbReference type="Pfam" id="PF00248"/>
    </source>
</evidence>
<dbReference type="InterPro" id="IPR036812">
    <property type="entry name" value="NAD(P)_OxRdtase_dom_sf"/>
</dbReference>
<reference evidence="2 3" key="1">
    <citation type="submission" date="2015-10" db="EMBL/GenBank/DDBJ databases">
        <title>Complete genome sequence of hyperthermophilic archaeon Pyrodictium delaneyi Su06.</title>
        <authorList>
            <person name="Jung J.-H."/>
            <person name="Lin J."/>
            <person name="Holden J.F."/>
            <person name="Park C.-S."/>
        </authorList>
    </citation>
    <scope>NUCLEOTIDE SEQUENCE [LARGE SCALE GENOMIC DNA]</scope>
    <source>
        <strain evidence="2 3">Su06</strain>
    </source>
</reference>
<dbReference type="AlphaFoldDB" id="A0A0P0N475"/>
<evidence type="ECO:0000313" key="2">
    <source>
        <dbReference type="EMBL" id="ALL01359.1"/>
    </source>
</evidence>
<sequence length="282" mass="31702">MVLLPAGAYMPLFPVDPSDRKPIGGDTVSAIGLGTWAIRNPRRALEVLVEAVETGLVDNVDTAEMYGDGAAEELVGKLLRIVGRDRVFVTTKVLPWRLWRPEELERALRASLRRLGVSTVDLVLIHWPLDDMPVAEQVKKLERVAISRGYARYIGVSNFDHRQLEEALEATASAEIVVNQVHYSVLHRRQVEEKLLPLALRNGVTIQAYTPLERGLVARHPVVRRVAERLGRTPVQVALNYLISRPRVVAIPKTEQRDHLREILGALGWRLPVEALEELEKL</sequence>
<dbReference type="STRING" id="1273541.Pyrde_1313"/>
<dbReference type="Gene3D" id="3.20.20.100">
    <property type="entry name" value="NADP-dependent oxidoreductase domain"/>
    <property type="match status" value="1"/>
</dbReference>
<protein>
    <submittedName>
        <fullName evidence="2">Aldo/keto reductase</fullName>
    </submittedName>
</protein>
<accession>A0A0P0N475</accession>
<name>A0A0P0N475_9CREN</name>
<dbReference type="SUPFAM" id="SSF51430">
    <property type="entry name" value="NAD(P)-linked oxidoreductase"/>
    <property type="match status" value="1"/>
</dbReference>
<dbReference type="GO" id="GO:0016491">
    <property type="term" value="F:oxidoreductase activity"/>
    <property type="evidence" value="ECO:0007669"/>
    <property type="project" value="InterPro"/>
</dbReference>
<feature type="domain" description="NADP-dependent oxidoreductase" evidence="1">
    <location>
        <begin position="31"/>
        <end position="281"/>
    </location>
</feature>
<evidence type="ECO:0000313" key="3">
    <source>
        <dbReference type="Proteomes" id="UP000058613"/>
    </source>
</evidence>
<dbReference type="PRINTS" id="PR00069">
    <property type="entry name" value="ALDKETRDTASE"/>
</dbReference>
<dbReference type="KEGG" id="pdl:Pyrde_1313"/>
<proteinExistence type="predicted"/>
<dbReference type="InterPro" id="IPR020471">
    <property type="entry name" value="AKR"/>
</dbReference>
<dbReference type="InterPro" id="IPR023210">
    <property type="entry name" value="NADP_OxRdtase_dom"/>
</dbReference>
<dbReference type="CDD" id="cd19072">
    <property type="entry name" value="AKR_AKR3F1-like"/>
    <property type="match status" value="1"/>
</dbReference>
<dbReference type="Pfam" id="PF00248">
    <property type="entry name" value="Aldo_ket_red"/>
    <property type="match status" value="1"/>
</dbReference>
<dbReference type="PANTHER" id="PTHR43638">
    <property type="entry name" value="OXIDOREDUCTASE, ALDO/KETO REDUCTASE FAMILY PROTEIN"/>
    <property type="match status" value="1"/>
</dbReference>
<organism evidence="2 3">
    <name type="scientific">Pyrodictium delaneyi</name>
    <dbReference type="NCBI Taxonomy" id="1273541"/>
    <lineage>
        <taxon>Archaea</taxon>
        <taxon>Thermoproteota</taxon>
        <taxon>Thermoprotei</taxon>
        <taxon>Desulfurococcales</taxon>
        <taxon>Pyrodictiaceae</taxon>
        <taxon>Pyrodictium</taxon>
    </lineage>
</organism>
<dbReference type="Proteomes" id="UP000058613">
    <property type="component" value="Chromosome"/>
</dbReference>